<protein>
    <submittedName>
        <fullName evidence="1">Uncharacterized protein</fullName>
    </submittedName>
</protein>
<dbReference type="RefSeq" id="WP_190301719.1">
    <property type="nucleotide sequence ID" value="NZ_JACOIJ010000007.1"/>
</dbReference>
<name>A0ABR7YCM3_9SPHI</name>
<evidence type="ECO:0000313" key="2">
    <source>
        <dbReference type="Proteomes" id="UP000651271"/>
    </source>
</evidence>
<proteinExistence type="predicted"/>
<organism evidence="1 2">
    <name type="scientific">Sphingobacterium litopenaei</name>
    <dbReference type="NCBI Taxonomy" id="2763500"/>
    <lineage>
        <taxon>Bacteria</taxon>
        <taxon>Pseudomonadati</taxon>
        <taxon>Bacteroidota</taxon>
        <taxon>Sphingobacteriia</taxon>
        <taxon>Sphingobacteriales</taxon>
        <taxon>Sphingobacteriaceae</taxon>
        <taxon>Sphingobacterium</taxon>
    </lineage>
</organism>
<keyword evidence="2" id="KW-1185">Reference proteome</keyword>
<dbReference type="EMBL" id="JACOIJ010000007">
    <property type="protein sequence ID" value="MBD1429046.1"/>
    <property type="molecule type" value="Genomic_DNA"/>
</dbReference>
<gene>
    <name evidence="1" type="ORF">H8B04_05620</name>
</gene>
<reference evidence="1 2" key="1">
    <citation type="submission" date="2020-08" db="EMBL/GenBank/DDBJ databases">
        <title>Sphingobacterium sp. DN04309 isolated from aquaculture water.</title>
        <authorList>
            <person name="Zhang M."/>
        </authorList>
    </citation>
    <scope>NUCLEOTIDE SEQUENCE [LARGE SCALE GENOMIC DNA]</scope>
    <source>
        <strain evidence="1 2">DN04309</strain>
    </source>
</reference>
<accession>A0ABR7YCM3</accession>
<dbReference type="Proteomes" id="UP000651271">
    <property type="component" value="Unassembled WGS sequence"/>
</dbReference>
<sequence>MKKYTPPKMEVYSVFVEESIANTSNITIQQPANQGWLEVWQEEEIDLQYEFQK</sequence>
<comment type="caution">
    <text evidence="1">The sequence shown here is derived from an EMBL/GenBank/DDBJ whole genome shotgun (WGS) entry which is preliminary data.</text>
</comment>
<evidence type="ECO:0000313" key="1">
    <source>
        <dbReference type="EMBL" id="MBD1429046.1"/>
    </source>
</evidence>